<dbReference type="CDD" id="cd06261">
    <property type="entry name" value="TM_PBP2"/>
    <property type="match status" value="1"/>
</dbReference>
<dbReference type="InterPro" id="IPR000515">
    <property type="entry name" value="MetI-like"/>
</dbReference>
<feature type="transmembrane region" description="Helical" evidence="7">
    <location>
        <begin position="114"/>
        <end position="135"/>
    </location>
</feature>
<dbReference type="HOGENOM" id="CLU_028518_5_3_2"/>
<dbReference type="InterPro" id="IPR025966">
    <property type="entry name" value="OppC_N"/>
</dbReference>
<evidence type="ECO:0000256" key="3">
    <source>
        <dbReference type="ARBA" id="ARBA00022475"/>
    </source>
</evidence>
<evidence type="ECO:0000259" key="8">
    <source>
        <dbReference type="PROSITE" id="PS50928"/>
    </source>
</evidence>
<accession>A0A0E3PCV5</accession>
<keyword evidence="2 7" id="KW-0813">Transport</keyword>
<evidence type="ECO:0000256" key="7">
    <source>
        <dbReference type="RuleBase" id="RU363032"/>
    </source>
</evidence>
<dbReference type="Pfam" id="PF12911">
    <property type="entry name" value="OppC_N"/>
    <property type="match status" value="1"/>
</dbReference>
<reference evidence="9 10" key="1">
    <citation type="submission" date="2014-07" db="EMBL/GenBank/DDBJ databases">
        <title>Methanogenic archaea and the global carbon cycle.</title>
        <authorList>
            <person name="Henriksen J.R."/>
            <person name="Luke J."/>
            <person name="Reinhart S."/>
            <person name="Benedict M.N."/>
            <person name="Youngblut N.D."/>
            <person name="Metcalf M.E."/>
            <person name="Whitaker R.J."/>
            <person name="Metcalf W.W."/>
        </authorList>
    </citation>
    <scope>NUCLEOTIDE SEQUENCE [LARGE SCALE GENOMIC DNA]</scope>
    <source>
        <strain evidence="9 10">HI350</strain>
    </source>
</reference>
<evidence type="ECO:0000256" key="5">
    <source>
        <dbReference type="ARBA" id="ARBA00022989"/>
    </source>
</evidence>
<evidence type="ECO:0000256" key="2">
    <source>
        <dbReference type="ARBA" id="ARBA00022448"/>
    </source>
</evidence>
<dbReference type="PANTHER" id="PTHR43386">
    <property type="entry name" value="OLIGOPEPTIDE TRANSPORT SYSTEM PERMEASE PROTEIN APPC"/>
    <property type="match status" value="1"/>
</dbReference>
<dbReference type="GeneID" id="41605203"/>
<feature type="transmembrane region" description="Helical" evidence="7">
    <location>
        <begin position="83"/>
        <end position="107"/>
    </location>
</feature>
<comment type="similarity">
    <text evidence="7">Belongs to the binding-protein-dependent transport system permease family.</text>
</comment>
<dbReference type="AlphaFoldDB" id="A0A0E3PCV5"/>
<keyword evidence="4 7" id="KW-0812">Transmembrane</keyword>
<comment type="subcellular location">
    <subcellularLocation>
        <location evidence="1 7">Cell membrane</location>
        <topology evidence="1 7">Multi-pass membrane protein</topology>
    </subcellularLocation>
</comment>
<feature type="transmembrane region" description="Helical" evidence="7">
    <location>
        <begin position="20"/>
        <end position="39"/>
    </location>
</feature>
<dbReference type="GO" id="GO:0005886">
    <property type="term" value="C:plasma membrane"/>
    <property type="evidence" value="ECO:0007669"/>
    <property type="project" value="UniProtKB-SubCell"/>
</dbReference>
<dbReference type="SUPFAM" id="SSF161098">
    <property type="entry name" value="MetI-like"/>
    <property type="match status" value="1"/>
</dbReference>
<dbReference type="RefSeq" id="WP_148705068.1">
    <property type="nucleotide sequence ID" value="NZ_CP009507.1"/>
</dbReference>
<dbReference type="PATRIC" id="fig|1434119.4.peg.1532"/>
<dbReference type="EMBL" id="CP009507">
    <property type="protein sequence ID" value="AKB31894.1"/>
    <property type="molecule type" value="Genomic_DNA"/>
</dbReference>
<sequence>MISILNKNALGKLKKEKLALMGLIIIMAFVCAGIFASAVSPNDPYKVDLSKKLLKPCAEFPLGTDQLGRCILSRLIYGTRTSLVTAIAATALILALGVPLGMIAGYLGGWIDNFIMRLADIASTFPSTLLALAVVGVWGPSIVNIMLVFVVLWWAPFARIVRSTVIKLKEKEFVLAAVASGSSRTSILLKHIALNTISPIIVLATLRIAAVIMHVAGFSFIGLGAQPPTADWGVMLSDSRQYLTSQPFLLLWPGLTITLSVLAFNLFGEGLNDFLLPSSGDMVVIKGGDGKNA</sequence>
<dbReference type="Gene3D" id="1.10.3720.10">
    <property type="entry name" value="MetI-like"/>
    <property type="match status" value="1"/>
</dbReference>
<keyword evidence="5 7" id="KW-1133">Transmembrane helix</keyword>
<dbReference type="InterPro" id="IPR035906">
    <property type="entry name" value="MetI-like_sf"/>
</dbReference>
<protein>
    <submittedName>
        <fullName evidence="9">Nickel ABC transporter, permease protein</fullName>
    </submittedName>
</protein>
<evidence type="ECO:0000256" key="1">
    <source>
        <dbReference type="ARBA" id="ARBA00004651"/>
    </source>
</evidence>
<dbReference type="InterPro" id="IPR050366">
    <property type="entry name" value="BP-dependent_transpt_permease"/>
</dbReference>
<feature type="transmembrane region" description="Helical" evidence="7">
    <location>
        <begin position="200"/>
        <end position="225"/>
    </location>
</feature>
<dbReference type="Pfam" id="PF00528">
    <property type="entry name" value="BPD_transp_1"/>
    <property type="match status" value="1"/>
</dbReference>
<dbReference type="PROSITE" id="PS50928">
    <property type="entry name" value="ABC_TM1"/>
    <property type="match status" value="1"/>
</dbReference>
<name>A0A0E3PCV5_9EURY</name>
<feature type="transmembrane region" description="Helical" evidence="7">
    <location>
        <begin position="141"/>
        <end position="161"/>
    </location>
</feature>
<evidence type="ECO:0000313" key="10">
    <source>
        <dbReference type="Proteomes" id="UP000033092"/>
    </source>
</evidence>
<feature type="transmembrane region" description="Helical" evidence="7">
    <location>
        <begin position="246"/>
        <end position="267"/>
    </location>
</feature>
<evidence type="ECO:0000256" key="4">
    <source>
        <dbReference type="ARBA" id="ARBA00022692"/>
    </source>
</evidence>
<evidence type="ECO:0000313" key="9">
    <source>
        <dbReference type="EMBL" id="AKB31894.1"/>
    </source>
</evidence>
<keyword evidence="3" id="KW-1003">Cell membrane</keyword>
<dbReference type="PANTHER" id="PTHR43386:SF1">
    <property type="entry name" value="D,D-DIPEPTIDE TRANSPORT SYSTEM PERMEASE PROTEIN DDPC-RELATED"/>
    <property type="match status" value="1"/>
</dbReference>
<gene>
    <name evidence="9" type="ORF">MSSIH_1204</name>
</gene>
<feature type="domain" description="ABC transmembrane type-1" evidence="8">
    <location>
        <begin position="79"/>
        <end position="268"/>
    </location>
</feature>
<dbReference type="GO" id="GO:0055085">
    <property type="term" value="P:transmembrane transport"/>
    <property type="evidence" value="ECO:0007669"/>
    <property type="project" value="InterPro"/>
</dbReference>
<dbReference type="Proteomes" id="UP000033092">
    <property type="component" value="Chromosome"/>
</dbReference>
<organism evidence="9 10">
    <name type="scientific">Methanosarcina siciliae HI350</name>
    <dbReference type="NCBI Taxonomy" id="1434119"/>
    <lineage>
        <taxon>Archaea</taxon>
        <taxon>Methanobacteriati</taxon>
        <taxon>Methanobacteriota</taxon>
        <taxon>Stenosarchaea group</taxon>
        <taxon>Methanomicrobia</taxon>
        <taxon>Methanosarcinales</taxon>
        <taxon>Methanosarcinaceae</taxon>
        <taxon>Methanosarcina</taxon>
    </lineage>
</organism>
<keyword evidence="6 7" id="KW-0472">Membrane</keyword>
<evidence type="ECO:0000256" key="6">
    <source>
        <dbReference type="ARBA" id="ARBA00023136"/>
    </source>
</evidence>
<dbReference type="KEGG" id="msz:MSSIH_1204"/>
<proteinExistence type="inferred from homology"/>